<organism evidence="1 2">
    <name type="scientific">Virgisporangium ochraceum</name>
    <dbReference type="NCBI Taxonomy" id="65505"/>
    <lineage>
        <taxon>Bacteria</taxon>
        <taxon>Bacillati</taxon>
        <taxon>Actinomycetota</taxon>
        <taxon>Actinomycetes</taxon>
        <taxon>Micromonosporales</taxon>
        <taxon>Micromonosporaceae</taxon>
        <taxon>Virgisporangium</taxon>
    </lineage>
</organism>
<dbReference type="AlphaFoldDB" id="A0A8J3ZV17"/>
<dbReference type="EMBL" id="BOPH01000082">
    <property type="protein sequence ID" value="GIJ70712.1"/>
    <property type="molecule type" value="Genomic_DNA"/>
</dbReference>
<reference evidence="1" key="1">
    <citation type="submission" date="2021-01" db="EMBL/GenBank/DDBJ databases">
        <title>Whole genome shotgun sequence of Virgisporangium ochraceum NBRC 16418.</title>
        <authorList>
            <person name="Komaki H."/>
            <person name="Tamura T."/>
        </authorList>
    </citation>
    <scope>NUCLEOTIDE SEQUENCE</scope>
    <source>
        <strain evidence="1">NBRC 16418</strain>
    </source>
</reference>
<protein>
    <submittedName>
        <fullName evidence="1">Uncharacterized protein</fullName>
    </submittedName>
</protein>
<dbReference type="RefSeq" id="WP_203930608.1">
    <property type="nucleotide sequence ID" value="NZ_BOPH01000082.1"/>
</dbReference>
<evidence type="ECO:0000313" key="1">
    <source>
        <dbReference type="EMBL" id="GIJ70712.1"/>
    </source>
</evidence>
<dbReference type="Proteomes" id="UP000635606">
    <property type="component" value="Unassembled WGS sequence"/>
</dbReference>
<sequence>MSIEVPAACTLPTAERPLRVAEFEDLFATAVREVEPVGAGHVRVRLAGPVGLEERVRDLTARETRCCSFFTFTVSAQPTADGESVTVDVRVPAPYAGVLASLAERARTVSAGGAP</sequence>
<evidence type="ECO:0000313" key="2">
    <source>
        <dbReference type="Proteomes" id="UP000635606"/>
    </source>
</evidence>
<name>A0A8J3ZV17_9ACTN</name>
<keyword evidence="2" id="KW-1185">Reference proteome</keyword>
<comment type="caution">
    <text evidence="1">The sequence shown here is derived from an EMBL/GenBank/DDBJ whole genome shotgun (WGS) entry which is preliminary data.</text>
</comment>
<accession>A0A8J3ZV17</accession>
<proteinExistence type="predicted"/>
<gene>
    <name evidence="1" type="ORF">Voc01_056290</name>
</gene>